<sequence length="129" mass="14156">LITSDFLCCLLTPLLPFLVCCLVGFFDFLTNPELPLSEAGLEFAGFFLRSSLNVDPRLFFWSVSFFDCSVLTGVSGLESVSNGSGFTISVSVMDEEQQCTSSPEDRVPSSSTCEMLSETWLCSIFSAMR</sequence>
<dbReference type="AlphaFoldDB" id="A0AAQ3S286"/>
<evidence type="ECO:0000313" key="2">
    <source>
        <dbReference type="EMBL" id="WVZ13111.1"/>
    </source>
</evidence>
<keyword evidence="1" id="KW-0812">Transmembrane</keyword>
<feature type="transmembrane region" description="Helical" evidence="1">
    <location>
        <begin position="7"/>
        <end position="26"/>
    </location>
</feature>
<keyword evidence="1" id="KW-1133">Transmembrane helix</keyword>
<keyword evidence="1" id="KW-0472">Membrane</keyword>
<accession>A0AAQ3S286</accession>
<evidence type="ECO:0000256" key="1">
    <source>
        <dbReference type="SAM" id="Phobius"/>
    </source>
</evidence>
<gene>
    <name evidence="2" type="ORF">V8G54_017641</name>
</gene>
<reference evidence="2 3" key="1">
    <citation type="journal article" date="2023" name="Life. Sci Alliance">
        <title>Evolutionary insights into 3D genome organization and epigenetic landscape of Vigna mungo.</title>
        <authorList>
            <person name="Junaid A."/>
            <person name="Singh B."/>
            <person name="Bhatia S."/>
        </authorList>
    </citation>
    <scope>NUCLEOTIDE SEQUENCE [LARGE SCALE GENOMIC DNA]</scope>
    <source>
        <strain evidence="2">Urdbean</strain>
    </source>
</reference>
<keyword evidence="3" id="KW-1185">Reference proteome</keyword>
<dbReference type="Proteomes" id="UP001374535">
    <property type="component" value="Chromosome 5"/>
</dbReference>
<proteinExistence type="predicted"/>
<protein>
    <submittedName>
        <fullName evidence="2">Uncharacterized protein</fullName>
    </submittedName>
</protein>
<dbReference type="EMBL" id="CP144696">
    <property type="protein sequence ID" value="WVZ13111.1"/>
    <property type="molecule type" value="Genomic_DNA"/>
</dbReference>
<evidence type="ECO:0000313" key="3">
    <source>
        <dbReference type="Proteomes" id="UP001374535"/>
    </source>
</evidence>
<organism evidence="2 3">
    <name type="scientific">Vigna mungo</name>
    <name type="common">Black gram</name>
    <name type="synonym">Phaseolus mungo</name>
    <dbReference type="NCBI Taxonomy" id="3915"/>
    <lineage>
        <taxon>Eukaryota</taxon>
        <taxon>Viridiplantae</taxon>
        <taxon>Streptophyta</taxon>
        <taxon>Embryophyta</taxon>
        <taxon>Tracheophyta</taxon>
        <taxon>Spermatophyta</taxon>
        <taxon>Magnoliopsida</taxon>
        <taxon>eudicotyledons</taxon>
        <taxon>Gunneridae</taxon>
        <taxon>Pentapetalae</taxon>
        <taxon>rosids</taxon>
        <taxon>fabids</taxon>
        <taxon>Fabales</taxon>
        <taxon>Fabaceae</taxon>
        <taxon>Papilionoideae</taxon>
        <taxon>50 kb inversion clade</taxon>
        <taxon>NPAAA clade</taxon>
        <taxon>indigoferoid/millettioid clade</taxon>
        <taxon>Phaseoleae</taxon>
        <taxon>Vigna</taxon>
    </lineage>
</organism>
<name>A0AAQ3S286_VIGMU</name>
<feature type="non-terminal residue" evidence="2">
    <location>
        <position position="1"/>
    </location>
</feature>